<sequence length="255" mass="27129">MEPHLLPSWYVISLRPRGSHQPLRRGAARLGAGFVALSPWSLQALDDPPARRALEQALASDVIVFTSPPAVRAAAALQPLRADGQQWLAVGSATAAALRRAGINAVLAPQRMDSEGLLALPVLHDLHGRSVGLVTAPDGRSLLAAGLIQRGAQLRRADVYRRCELPLSAPALRQLDDARGAGMLMVSSAKALQQVLSQLDHDRRERLLQATAVVASERLRQLAVEQGFAAVATAAGPRPAQLLSTAVHVMGARIR</sequence>
<dbReference type="Pfam" id="PF02602">
    <property type="entry name" value="HEM4"/>
    <property type="match status" value="1"/>
</dbReference>
<dbReference type="InterPro" id="IPR036108">
    <property type="entry name" value="4pyrrol_syn_uPrphyn_synt_sf"/>
</dbReference>
<dbReference type="SUPFAM" id="SSF69618">
    <property type="entry name" value="HemD-like"/>
    <property type="match status" value="1"/>
</dbReference>
<dbReference type="GO" id="GO:0006780">
    <property type="term" value="P:uroporphyrinogen III biosynthetic process"/>
    <property type="evidence" value="ECO:0007669"/>
    <property type="project" value="UniProtKB-UniRule"/>
</dbReference>
<name>A0A0R0CPW4_9GAMM</name>
<keyword evidence="4 9" id="KW-0456">Lyase</keyword>
<comment type="function">
    <text evidence="6 9">Catalyzes cyclization of the linear tetrapyrrole, hydroxymethylbilane, to the macrocyclic uroporphyrinogen III.</text>
</comment>
<evidence type="ECO:0000256" key="2">
    <source>
        <dbReference type="ARBA" id="ARBA00008133"/>
    </source>
</evidence>
<dbReference type="EMBL" id="LDJL01000001">
    <property type="protein sequence ID" value="KRG71981.1"/>
    <property type="molecule type" value="Genomic_DNA"/>
</dbReference>
<keyword evidence="12" id="KW-1185">Reference proteome</keyword>
<dbReference type="GO" id="GO:0004852">
    <property type="term" value="F:uroporphyrinogen-III synthase activity"/>
    <property type="evidence" value="ECO:0007669"/>
    <property type="project" value="UniProtKB-UniRule"/>
</dbReference>
<dbReference type="STRING" id="344882.ABB29_00490"/>
<evidence type="ECO:0000256" key="6">
    <source>
        <dbReference type="ARBA" id="ARBA00037589"/>
    </source>
</evidence>
<feature type="domain" description="Tetrapyrrole biosynthesis uroporphyrinogen III synthase" evidence="10">
    <location>
        <begin position="39"/>
        <end position="243"/>
    </location>
</feature>
<comment type="catalytic activity">
    <reaction evidence="8 9">
        <text>hydroxymethylbilane = uroporphyrinogen III + H2O</text>
        <dbReference type="Rhea" id="RHEA:18965"/>
        <dbReference type="ChEBI" id="CHEBI:15377"/>
        <dbReference type="ChEBI" id="CHEBI:57308"/>
        <dbReference type="ChEBI" id="CHEBI:57845"/>
        <dbReference type="EC" id="4.2.1.75"/>
    </reaction>
</comment>
<evidence type="ECO:0000256" key="5">
    <source>
        <dbReference type="ARBA" id="ARBA00023244"/>
    </source>
</evidence>
<evidence type="ECO:0000256" key="7">
    <source>
        <dbReference type="ARBA" id="ARBA00040167"/>
    </source>
</evidence>
<evidence type="ECO:0000256" key="4">
    <source>
        <dbReference type="ARBA" id="ARBA00023239"/>
    </source>
</evidence>
<evidence type="ECO:0000259" key="10">
    <source>
        <dbReference type="Pfam" id="PF02602"/>
    </source>
</evidence>
<dbReference type="GO" id="GO:0006782">
    <property type="term" value="P:protoporphyrinogen IX biosynthetic process"/>
    <property type="evidence" value="ECO:0007669"/>
    <property type="project" value="UniProtKB-UniRule"/>
</dbReference>
<evidence type="ECO:0000256" key="9">
    <source>
        <dbReference type="RuleBase" id="RU366031"/>
    </source>
</evidence>
<keyword evidence="5 9" id="KW-0627">Porphyrin biosynthesis</keyword>
<dbReference type="OrthoDB" id="9787650at2"/>
<evidence type="ECO:0000313" key="11">
    <source>
        <dbReference type="EMBL" id="KRG71981.1"/>
    </source>
</evidence>
<proteinExistence type="inferred from homology"/>
<accession>A0A0R0CPW4</accession>
<comment type="caution">
    <text evidence="11">The sequence shown here is derived from an EMBL/GenBank/DDBJ whole genome shotgun (WGS) entry which is preliminary data.</text>
</comment>
<dbReference type="CDD" id="cd06578">
    <property type="entry name" value="HemD"/>
    <property type="match status" value="1"/>
</dbReference>
<evidence type="ECO:0000256" key="1">
    <source>
        <dbReference type="ARBA" id="ARBA00004772"/>
    </source>
</evidence>
<dbReference type="UniPathway" id="UPA00251">
    <property type="reaction ID" value="UER00320"/>
</dbReference>
<comment type="pathway">
    <text evidence="1 9">Porphyrin-containing compound metabolism; protoporphyrin-IX biosynthesis; coproporphyrinogen-III from 5-aminolevulinate: step 3/4.</text>
</comment>
<dbReference type="PATRIC" id="fig|344882.3.peg.102"/>
<evidence type="ECO:0000256" key="3">
    <source>
        <dbReference type="ARBA" id="ARBA00013109"/>
    </source>
</evidence>
<reference evidence="11 12" key="1">
    <citation type="submission" date="2015-05" db="EMBL/GenBank/DDBJ databases">
        <title>Genome sequencing and analysis of members of genus Stenotrophomonas.</title>
        <authorList>
            <person name="Patil P.P."/>
            <person name="Midha S."/>
            <person name="Patil P.B."/>
        </authorList>
    </citation>
    <scope>NUCLEOTIDE SEQUENCE [LARGE SCALE GENOMIC DNA]</scope>
    <source>
        <strain evidence="11 12">DSM 21858</strain>
    </source>
</reference>
<dbReference type="PANTHER" id="PTHR38042">
    <property type="entry name" value="UROPORPHYRINOGEN-III SYNTHASE, CHLOROPLASTIC"/>
    <property type="match status" value="1"/>
</dbReference>
<dbReference type="RefSeq" id="WP_057656648.1">
    <property type="nucleotide sequence ID" value="NZ_LDJL01000001.1"/>
</dbReference>
<protein>
    <recommendedName>
        <fullName evidence="7 9">Uroporphyrinogen-III synthase</fullName>
        <ecNumber evidence="3 9">4.2.1.75</ecNumber>
    </recommendedName>
</protein>
<dbReference type="Gene3D" id="3.40.50.10090">
    <property type="match status" value="2"/>
</dbReference>
<dbReference type="Proteomes" id="UP000052052">
    <property type="component" value="Unassembled WGS sequence"/>
</dbReference>
<evidence type="ECO:0000256" key="8">
    <source>
        <dbReference type="ARBA" id="ARBA00048617"/>
    </source>
</evidence>
<evidence type="ECO:0000313" key="12">
    <source>
        <dbReference type="Proteomes" id="UP000052052"/>
    </source>
</evidence>
<organism evidence="11 12">
    <name type="scientific">Pseudoxanthomonas dokdonensis</name>
    <dbReference type="NCBI Taxonomy" id="344882"/>
    <lineage>
        <taxon>Bacteria</taxon>
        <taxon>Pseudomonadati</taxon>
        <taxon>Pseudomonadota</taxon>
        <taxon>Gammaproteobacteria</taxon>
        <taxon>Lysobacterales</taxon>
        <taxon>Lysobacteraceae</taxon>
        <taxon>Pseudoxanthomonas</taxon>
    </lineage>
</organism>
<dbReference type="EC" id="4.2.1.75" evidence="3 9"/>
<dbReference type="InterPro" id="IPR003754">
    <property type="entry name" value="4pyrrol_synth_uPrphyn_synth"/>
</dbReference>
<gene>
    <name evidence="11" type="ORF">ABB29_00490</name>
</gene>
<dbReference type="InterPro" id="IPR039793">
    <property type="entry name" value="UROS/Hem4"/>
</dbReference>
<dbReference type="AlphaFoldDB" id="A0A0R0CPW4"/>
<comment type="similarity">
    <text evidence="2 9">Belongs to the uroporphyrinogen-III synthase family.</text>
</comment>
<dbReference type="PANTHER" id="PTHR38042:SF1">
    <property type="entry name" value="UROPORPHYRINOGEN-III SYNTHASE, CHLOROPLASTIC"/>
    <property type="match status" value="1"/>
</dbReference>